<reference evidence="2 3" key="2">
    <citation type="journal article" date="2017" name="Sci. Rep.">
        <title>Ant-infecting Ophiocordyceps genomes reveal a high diversity of potential behavioral manipulation genes and a possible major role for enterotoxins.</title>
        <authorList>
            <person name="de Bekker C."/>
            <person name="Ohm R.A."/>
            <person name="Evans H.C."/>
            <person name="Brachmann A."/>
            <person name="Hughes D.P."/>
        </authorList>
    </citation>
    <scope>NUCLEOTIDE SEQUENCE [LARGE SCALE GENOMIC DNA]</scope>
    <source>
        <strain evidence="2 3">SC16a</strain>
    </source>
</reference>
<proteinExistence type="predicted"/>
<gene>
    <name evidence="2" type="ORF">XA68_14252</name>
</gene>
<dbReference type="Proteomes" id="UP000037136">
    <property type="component" value="Unassembled WGS sequence"/>
</dbReference>
<evidence type="ECO:0000313" key="3">
    <source>
        <dbReference type="Proteomes" id="UP000037136"/>
    </source>
</evidence>
<evidence type="ECO:0000256" key="1">
    <source>
        <dbReference type="SAM" id="Phobius"/>
    </source>
</evidence>
<protein>
    <submittedName>
        <fullName evidence="2">Uncharacterized protein</fullName>
    </submittedName>
</protein>
<evidence type="ECO:0000313" key="2">
    <source>
        <dbReference type="EMBL" id="PFH58028.1"/>
    </source>
</evidence>
<keyword evidence="1" id="KW-0472">Membrane</keyword>
<dbReference type="AlphaFoldDB" id="A0A2A9P9Q3"/>
<sequence length="71" mass="7874">MQCKSISTRSSTTNTRPLGRIAFVFLIVFFVFLLHLWLTTENIVISFLAGAISQITLLHNNNSRSSSSSAN</sequence>
<comment type="caution">
    <text evidence="2">The sequence shown here is derived from an EMBL/GenBank/DDBJ whole genome shotgun (WGS) entry which is preliminary data.</text>
</comment>
<name>A0A2A9P9Q3_OPHUN</name>
<feature type="transmembrane region" description="Helical" evidence="1">
    <location>
        <begin position="21"/>
        <end position="37"/>
    </location>
</feature>
<keyword evidence="1" id="KW-0812">Transmembrane</keyword>
<keyword evidence="1" id="KW-1133">Transmembrane helix</keyword>
<accession>A0A2A9P9Q3</accession>
<organism evidence="2 3">
    <name type="scientific">Ophiocordyceps unilateralis</name>
    <name type="common">Zombie-ant fungus</name>
    <name type="synonym">Torrubia unilateralis</name>
    <dbReference type="NCBI Taxonomy" id="268505"/>
    <lineage>
        <taxon>Eukaryota</taxon>
        <taxon>Fungi</taxon>
        <taxon>Dikarya</taxon>
        <taxon>Ascomycota</taxon>
        <taxon>Pezizomycotina</taxon>
        <taxon>Sordariomycetes</taxon>
        <taxon>Hypocreomycetidae</taxon>
        <taxon>Hypocreales</taxon>
        <taxon>Ophiocordycipitaceae</taxon>
        <taxon>Ophiocordyceps</taxon>
    </lineage>
</organism>
<reference evidence="2 3" key="1">
    <citation type="journal article" date="2015" name="BMC Genomics">
        <title>Gene expression during zombie ant biting behavior reflects the complexity underlying fungal parasitic behavioral manipulation.</title>
        <authorList>
            <person name="de Bekker C."/>
            <person name="Ohm R.A."/>
            <person name="Loreto R.G."/>
            <person name="Sebastian A."/>
            <person name="Albert I."/>
            <person name="Merrow M."/>
            <person name="Brachmann A."/>
            <person name="Hughes D.P."/>
        </authorList>
    </citation>
    <scope>NUCLEOTIDE SEQUENCE [LARGE SCALE GENOMIC DNA]</scope>
    <source>
        <strain evidence="2 3">SC16a</strain>
    </source>
</reference>
<keyword evidence="3" id="KW-1185">Reference proteome</keyword>
<dbReference type="EMBL" id="LAZP02000337">
    <property type="protein sequence ID" value="PFH58028.1"/>
    <property type="molecule type" value="Genomic_DNA"/>
</dbReference>